<feature type="region of interest" description="Disordered" evidence="1">
    <location>
        <begin position="70"/>
        <end position="95"/>
    </location>
</feature>
<keyword evidence="3" id="KW-1185">Reference proteome</keyword>
<dbReference type="Proteomes" id="UP000027265">
    <property type="component" value="Unassembled WGS sequence"/>
</dbReference>
<protein>
    <submittedName>
        <fullName evidence="2">Uncharacterized protein</fullName>
    </submittedName>
</protein>
<sequence>MAVLPPLTQLSLANLSMAEVDCLHVNSDTNITFNASYHPDSLTYSIHKSDYQLVSPFLSTLGDSYFESTTACTKEQTSPPSYKEHPSTSPADAPNPHLPMCPIHLHLQYLYPKLGYQCRHPICDPPHQLPSGDKAGPKK</sequence>
<organism evidence="2 3">
    <name type="scientific">Jaapia argillacea MUCL 33604</name>
    <dbReference type="NCBI Taxonomy" id="933084"/>
    <lineage>
        <taxon>Eukaryota</taxon>
        <taxon>Fungi</taxon>
        <taxon>Dikarya</taxon>
        <taxon>Basidiomycota</taxon>
        <taxon>Agaricomycotina</taxon>
        <taxon>Agaricomycetes</taxon>
        <taxon>Agaricomycetidae</taxon>
        <taxon>Jaapiales</taxon>
        <taxon>Jaapiaceae</taxon>
        <taxon>Jaapia</taxon>
    </lineage>
</organism>
<accession>A0A067PRA6</accession>
<evidence type="ECO:0000313" key="2">
    <source>
        <dbReference type="EMBL" id="KDQ52846.1"/>
    </source>
</evidence>
<feature type="compositionally biased region" description="Polar residues" evidence="1">
    <location>
        <begin position="70"/>
        <end position="80"/>
    </location>
</feature>
<dbReference type="HOGENOM" id="CLU_1845388_0_0_1"/>
<name>A0A067PRA6_9AGAM</name>
<proteinExistence type="predicted"/>
<gene>
    <name evidence="2" type="ORF">JAAARDRAFT_197916</name>
</gene>
<evidence type="ECO:0000256" key="1">
    <source>
        <dbReference type="SAM" id="MobiDB-lite"/>
    </source>
</evidence>
<reference evidence="3" key="1">
    <citation type="journal article" date="2014" name="Proc. Natl. Acad. Sci. U.S.A.">
        <title>Extensive sampling of basidiomycete genomes demonstrates inadequacy of the white-rot/brown-rot paradigm for wood decay fungi.</title>
        <authorList>
            <person name="Riley R."/>
            <person name="Salamov A.A."/>
            <person name="Brown D.W."/>
            <person name="Nagy L.G."/>
            <person name="Floudas D."/>
            <person name="Held B.W."/>
            <person name="Levasseur A."/>
            <person name="Lombard V."/>
            <person name="Morin E."/>
            <person name="Otillar R."/>
            <person name="Lindquist E.A."/>
            <person name="Sun H."/>
            <person name="LaButti K.M."/>
            <person name="Schmutz J."/>
            <person name="Jabbour D."/>
            <person name="Luo H."/>
            <person name="Baker S.E."/>
            <person name="Pisabarro A.G."/>
            <person name="Walton J.D."/>
            <person name="Blanchette R.A."/>
            <person name="Henrissat B."/>
            <person name="Martin F."/>
            <person name="Cullen D."/>
            <person name="Hibbett D.S."/>
            <person name="Grigoriev I.V."/>
        </authorList>
    </citation>
    <scope>NUCLEOTIDE SEQUENCE [LARGE SCALE GENOMIC DNA]</scope>
    <source>
        <strain evidence="3">MUCL 33604</strain>
    </source>
</reference>
<dbReference type="InParanoid" id="A0A067PRA6"/>
<evidence type="ECO:0000313" key="3">
    <source>
        <dbReference type="Proteomes" id="UP000027265"/>
    </source>
</evidence>
<dbReference type="AlphaFoldDB" id="A0A067PRA6"/>
<dbReference type="EMBL" id="KL197737">
    <property type="protein sequence ID" value="KDQ52846.1"/>
    <property type="molecule type" value="Genomic_DNA"/>
</dbReference>